<dbReference type="EC" id="3.6.4.13" evidence="7"/>
<feature type="domain" description="Helicase C-terminal" evidence="6">
    <location>
        <begin position="529"/>
        <end position="711"/>
    </location>
</feature>
<dbReference type="RefSeq" id="WP_070109774.1">
    <property type="nucleotide sequence ID" value="NZ_LZFO01000009.1"/>
</dbReference>
<dbReference type="InterPro" id="IPR027417">
    <property type="entry name" value="P-loop_NTPase"/>
</dbReference>
<keyword evidence="3 7" id="KW-0347">Helicase</keyword>
<feature type="domain" description="Helicase ATP-binding" evidence="5">
    <location>
        <begin position="279"/>
        <end position="453"/>
    </location>
</feature>
<dbReference type="GO" id="GO:0005524">
    <property type="term" value="F:ATP binding"/>
    <property type="evidence" value="ECO:0007669"/>
    <property type="project" value="UniProtKB-KW"/>
</dbReference>
<dbReference type="AlphaFoldDB" id="A0A1E8EZR4"/>
<dbReference type="PROSITE" id="PS51194">
    <property type="entry name" value="HELICASE_CTER"/>
    <property type="match status" value="1"/>
</dbReference>
<dbReference type="PANTHER" id="PTHR47961:SF6">
    <property type="entry name" value="DNA-DIRECTED DNA POLYMERASE"/>
    <property type="match status" value="1"/>
</dbReference>
<dbReference type="EMBL" id="LZFO01000009">
    <property type="protein sequence ID" value="OFI06664.1"/>
    <property type="molecule type" value="Genomic_DNA"/>
</dbReference>
<evidence type="ECO:0000259" key="6">
    <source>
        <dbReference type="PROSITE" id="PS51194"/>
    </source>
</evidence>
<reference evidence="7 8" key="1">
    <citation type="submission" date="2016-06" db="EMBL/GenBank/DDBJ databases">
        <title>Genome sequence of Clostridium acetireducens DSM 10703.</title>
        <authorList>
            <person name="Poehlein A."/>
            <person name="Fluechter S."/>
            <person name="Duerre P."/>
            <person name="Daniel R."/>
        </authorList>
    </citation>
    <scope>NUCLEOTIDE SEQUENCE [LARGE SCALE GENOMIC DNA]</scope>
    <source>
        <strain evidence="7 8">DSM 10703</strain>
    </source>
</reference>
<dbReference type="PATRIC" id="fig|1121290.3.peg.831"/>
<evidence type="ECO:0000256" key="4">
    <source>
        <dbReference type="ARBA" id="ARBA00022840"/>
    </source>
</evidence>
<name>A0A1E8EZR4_9CLOT</name>
<dbReference type="InterPro" id="IPR014001">
    <property type="entry name" value="Helicase_ATP-bd"/>
</dbReference>
<accession>A0A1E8EZR4</accession>
<dbReference type="SUPFAM" id="SSF52540">
    <property type="entry name" value="P-loop containing nucleoside triphosphate hydrolases"/>
    <property type="match status" value="1"/>
</dbReference>
<dbReference type="GO" id="GO:0003676">
    <property type="term" value="F:nucleic acid binding"/>
    <property type="evidence" value="ECO:0007669"/>
    <property type="project" value="InterPro"/>
</dbReference>
<dbReference type="PANTHER" id="PTHR47961">
    <property type="entry name" value="DNA POLYMERASE THETA, PUTATIVE (AFU_ORTHOLOGUE AFUA_1G05260)-RELATED"/>
    <property type="match status" value="1"/>
</dbReference>
<dbReference type="GO" id="GO:0003724">
    <property type="term" value="F:RNA helicase activity"/>
    <property type="evidence" value="ECO:0007669"/>
    <property type="project" value="UniProtKB-EC"/>
</dbReference>
<dbReference type="Pfam" id="PF00271">
    <property type="entry name" value="Helicase_C"/>
    <property type="match status" value="1"/>
</dbReference>
<keyword evidence="2 7" id="KW-0378">Hydrolase</keyword>
<dbReference type="Pfam" id="PF00270">
    <property type="entry name" value="DEAD"/>
    <property type="match status" value="1"/>
</dbReference>
<evidence type="ECO:0000256" key="2">
    <source>
        <dbReference type="ARBA" id="ARBA00022801"/>
    </source>
</evidence>
<protein>
    <submittedName>
        <fullName evidence="7">ATP-dependent RNA helicase DeaD</fullName>
        <ecNumber evidence="7">3.6.4.13</ecNumber>
    </submittedName>
</protein>
<dbReference type="InterPro" id="IPR050474">
    <property type="entry name" value="Hel308_SKI2-like"/>
</dbReference>
<dbReference type="Gene3D" id="3.40.50.300">
    <property type="entry name" value="P-loop containing nucleotide triphosphate hydrolases"/>
    <property type="match status" value="2"/>
</dbReference>
<dbReference type="GO" id="GO:0016787">
    <property type="term" value="F:hydrolase activity"/>
    <property type="evidence" value="ECO:0007669"/>
    <property type="project" value="UniProtKB-KW"/>
</dbReference>
<dbReference type="OrthoDB" id="9815222at2"/>
<dbReference type="InterPro" id="IPR011545">
    <property type="entry name" value="DEAD/DEAH_box_helicase_dom"/>
</dbReference>
<gene>
    <name evidence="7" type="primary">deaD_1</name>
    <name evidence="7" type="ORF">CLOACE_08190</name>
</gene>
<dbReference type="STRING" id="1121290.CLAOCE_08190"/>
<evidence type="ECO:0000256" key="1">
    <source>
        <dbReference type="ARBA" id="ARBA00022741"/>
    </source>
</evidence>
<keyword evidence="1" id="KW-0547">Nucleotide-binding</keyword>
<evidence type="ECO:0000259" key="5">
    <source>
        <dbReference type="PROSITE" id="PS51192"/>
    </source>
</evidence>
<dbReference type="SMART" id="SM00490">
    <property type="entry name" value="HELICc"/>
    <property type="match status" value="1"/>
</dbReference>
<evidence type="ECO:0000256" key="3">
    <source>
        <dbReference type="ARBA" id="ARBA00022806"/>
    </source>
</evidence>
<dbReference type="Proteomes" id="UP000175744">
    <property type="component" value="Unassembled WGS sequence"/>
</dbReference>
<evidence type="ECO:0000313" key="7">
    <source>
        <dbReference type="EMBL" id="OFI06664.1"/>
    </source>
</evidence>
<organism evidence="7 8">
    <name type="scientific">Clostridium acetireducens DSM 10703</name>
    <dbReference type="NCBI Taxonomy" id="1121290"/>
    <lineage>
        <taxon>Bacteria</taxon>
        <taxon>Bacillati</taxon>
        <taxon>Bacillota</taxon>
        <taxon>Clostridia</taxon>
        <taxon>Eubacteriales</taxon>
        <taxon>Clostridiaceae</taxon>
        <taxon>Clostridium</taxon>
    </lineage>
</organism>
<proteinExistence type="predicted"/>
<sequence length="1125" mass="129776">MNIDKVLYFFDKYEKDDTIQNFIAQANSRYILYNVNEIRENFPNYTKGLDEKCTNIAVNYLMYGYSFFIHNMKDEAAYSLEKAASVLEHIYCFNGCENSYRIYFRIVCALAYYTSSQYSKAFIILKKFDFDTLIAKLIKLFLIKDLSKLQILLDEIQFNQNIQGDNTNFEDKIYIKILSLYFINIIQFIYSGNQKSLEKAKEIICDLIELSSINQEPHLWWIFRLLSLINSQYNYTSLWRTILPLIDDGNNKRVKDYILINIYKQKPIIELFKSQLNCLEQISSKKGAVISIPTSSGKTKIAEIAILKSLIENENSKCLYIAPFRSLAYEVEISLSSILEIIGYNVSHLYGSTQYTQIDRTLVEYSDVIIATPEKAKAIIRSTDEIINQLKLVVIDEGHLVGMQDRYIISELFIEELKATLKINGGKMVLLSAVLPNLTDFAKWITGDEKLIASSNWRPSSQRLGVLDFYKNTVNVKWFGIVESFNKSFIEPRLVKPERITKTGKRYKAVYLPSNKKEAVAATAVKLLSLGSVLIYVGRSNMVLSQARIVSKVMQDFKITHEWNNQNDYELFKLVCEEAYGMNSELLKFVSQGIICHSSKLPTDVRLSIEKLMRNGTPKIIIATSTLAQGVNIGISTVIISNIYLDKDKVVDVKDFWNIAGRAGRAFVDTEGKILYAINRNQENWSIYKQYKEMKNYYKQSNIEKAVSGVYLLLKGIYKVSIECGIDYNNLLELIAENQIIVSKQDNIAKFCDFMRNKFDLIDDTLLSLNIKYNSFALDDSSSWIDDCFRGSLAYIESINKRDFDEIKIIEILKARNKGVLKIAGNPLKWAHLVSSSVPLRVSISISNMTNDIISKVNNFINSNQDINSLLKIVKYLDKIICSLPTKNINDFIVEEIDIENIRRLWFSGSPIILINKTNKYAQKIYDEYYGFQFPWITNSLAKRVRKLGYEDEGKVIENISLLAELGLPNINCAKIYLSGIRTRETSVEISNKLDLDNDLSLRSVKNKLLYISENVTSVGIDFSNKGEKWLNVLNLDNKYKIKKHIKGFRFKFFRGELLGVNKLLIKKINKKYYVSTFDYKIKCEVYLHKEELFDSIANIKGIWLERISEEKWLLKSNNPYIILE</sequence>
<dbReference type="SMART" id="SM00487">
    <property type="entry name" value="DEXDc"/>
    <property type="match status" value="1"/>
</dbReference>
<dbReference type="PROSITE" id="PS51192">
    <property type="entry name" value="HELICASE_ATP_BIND_1"/>
    <property type="match status" value="1"/>
</dbReference>
<keyword evidence="8" id="KW-1185">Reference proteome</keyword>
<comment type="caution">
    <text evidence="7">The sequence shown here is derived from an EMBL/GenBank/DDBJ whole genome shotgun (WGS) entry which is preliminary data.</text>
</comment>
<dbReference type="InterPro" id="IPR001650">
    <property type="entry name" value="Helicase_C-like"/>
</dbReference>
<keyword evidence="4" id="KW-0067">ATP-binding</keyword>
<evidence type="ECO:0000313" key="8">
    <source>
        <dbReference type="Proteomes" id="UP000175744"/>
    </source>
</evidence>